<gene>
    <name evidence="2" type="ORF">AB5I84_04470</name>
</gene>
<dbReference type="RefSeq" id="WP_369454656.1">
    <property type="nucleotide sequence ID" value="NZ_JBGCUO010000001.1"/>
</dbReference>
<feature type="signal peptide" evidence="1">
    <location>
        <begin position="1"/>
        <end position="21"/>
    </location>
</feature>
<sequence>MKRLSILLPLLVTLSAPVAYATEASKDQVRAQVSTLTELRQQGSSQPERYALDQPEGVEACRSEAAPALAQVQAIQDQVVGYEHLGYRINLTLASQALKECLGCSDATASCDNAQSLLDRVSQQFLSKPEPAAATP</sequence>
<reference evidence="2 3" key="1">
    <citation type="submission" date="2024-07" db="EMBL/GenBank/DDBJ databases">
        <authorList>
            <person name="Ren Q."/>
        </authorList>
    </citation>
    <scope>NUCLEOTIDE SEQUENCE [LARGE SCALE GENOMIC DNA]</scope>
    <source>
        <strain evidence="2 3">REN37</strain>
    </source>
</reference>
<accession>A0ABV4AFC3</accession>
<comment type="caution">
    <text evidence="2">The sequence shown here is derived from an EMBL/GenBank/DDBJ whole genome shotgun (WGS) entry which is preliminary data.</text>
</comment>
<dbReference type="Proteomes" id="UP001562065">
    <property type="component" value="Unassembled WGS sequence"/>
</dbReference>
<keyword evidence="1" id="KW-0732">Signal</keyword>
<protein>
    <submittedName>
        <fullName evidence="2">Uncharacterized protein</fullName>
    </submittedName>
</protein>
<proteinExistence type="predicted"/>
<organism evidence="2 3">
    <name type="scientific">Isoalcanivorax beigongshangi</name>
    <dbReference type="NCBI Taxonomy" id="3238810"/>
    <lineage>
        <taxon>Bacteria</taxon>
        <taxon>Pseudomonadati</taxon>
        <taxon>Pseudomonadota</taxon>
        <taxon>Gammaproteobacteria</taxon>
        <taxon>Oceanospirillales</taxon>
        <taxon>Alcanivoracaceae</taxon>
        <taxon>Isoalcanivorax</taxon>
    </lineage>
</organism>
<feature type="chain" id="PRO_5045689996" evidence="1">
    <location>
        <begin position="22"/>
        <end position="136"/>
    </location>
</feature>
<evidence type="ECO:0000313" key="3">
    <source>
        <dbReference type="Proteomes" id="UP001562065"/>
    </source>
</evidence>
<dbReference type="EMBL" id="JBGCUO010000001">
    <property type="protein sequence ID" value="MEY1661399.1"/>
    <property type="molecule type" value="Genomic_DNA"/>
</dbReference>
<keyword evidence="3" id="KW-1185">Reference proteome</keyword>
<evidence type="ECO:0000256" key="1">
    <source>
        <dbReference type="SAM" id="SignalP"/>
    </source>
</evidence>
<evidence type="ECO:0000313" key="2">
    <source>
        <dbReference type="EMBL" id="MEY1661399.1"/>
    </source>
</evidence>
<name>A0ABV4AFC3_9GAMM</name>